<evidence type="ECO:0000313" key="2">
    <source>
        <dbReference type="EMBL" id="KYC29153.1"/>
    </source>
</evidence>
<keyword evidence="1" id="KW-0812">Transmembrane</keyword>
<dbReference type="GO" id="GO:0010181">
    <property type="term" value="F:FMN binding"/>
    <property type="evidence" value="ECO:0007669"/>
    <property type="project" value="InterPro"/>
</dbReference>
<dbReference type="RefSeq" id="WP_067169484.1">
    <property type="nucleotide sequence ID" value="NZ_LFZK01000001.1"/>
</dbReference>
<dbReference type="PANTHER" id="PTHR36118:SF1">
    <property type="entry name" value="ION-TRANSLOCATING OXIDOREDUCTASE COMPLEX SUBUNIT G"/>
    <property type="match status" value="1"/>
</dbReference>
<dbReference type="InterPro" id="IPR007329">
    <property type="entry name" value="FMN-bd"/>
</dbReference>
<dbReference type="GO" id="GO:0005886">
    <property type="term" value="C:plasma membrane"/>
    <property type="evidence" value="ECO:0007669"/>
    <property type="project" value="UniProtKB-SubCell"/>
</dbReference>
<evidence type="ECO:0000256" key="1">
    <source>
        <dbReference type="HAMAP-Rule" id="MF_00479"/>
    </source>
</evidence>
<dbReference type="SMART" id="SM00900">
    <property type="entry name" value="FMN_bind"/>
    <property type="match status" value="1"/>
</dbReference>
<keyword evidence="1" id="KW-0285">Flavoprotein</keyword>
<keyword evidence="1" id="KW-0472">Membrane</keyword>
<feature type="modified residue" description="FMN phosphoryl threonine" evidence="1">
    <location>
        <position position="192"/>
    </location>
</feature>
<keyword evidence="1" id="KW-1003">Cell membrane</keyword>
<keyword evidence="1" id="KW-0813">Transport</keyword>
<dbReference type="GO" id="GO:0009055">
    <property type="term" value="F:electron transfer activity"/>
    <property type="evidence" value="ECO:0007669"/>
    <property type="project" value="InterPro"/>
</dbReference>
<dbReference type="NCBIfam" id="TIGR01947">
    <property type="entry name" value="rnfG"/>
    <property type="match status" value="1"/>
</dbReference>
<keyword evidence="1" id="KW-0997">Cell inner membrane</keyword>
<reference evidence="2 3" key="1">
    <citation type="journal article" date="2016" name="ISME J.">
        <title>Integrated multi-omics analyses reveal the biochemical mechanisms and phylogenetic relevance of anaerobic androgen biodegradation in the environment.</title>
        <authorList>
            <person name="Yang F.C."/>
            <person name="Chen Y.L."/>
            <person name="Tang S.L."/>
            <person name="Yu C.P."/>
            <person name="Wang P.H."/>
            <person name="Ismail W."/>
            <person name="Wang C.H."/>
            <person name="Ding J.Y."/>
            <person name="Yang C.Y."/>
            <person name="Yang C.Y."/>
            <person name="Chiang Y.R."/>
        </authorList>
    </citation>
    <scope>NUCLEOTIDE SEQUENCE [LARGE SCALE GENOMIC DNA]</scope>
    <source>
        <strain evidence="2 3">DSM 13999</strain>
    </source>
</reference>
<dbReference type="InterPro" id="IPR010209">
    <property type="entry name" value="Ion_transpt_RnfG/RsxG"/>
</dbReference>
<dbReference type="Pfam" id="PF04205">
    <property type="entry name" value="FMN_bind"/>
    <property type="match status" value="1"/>
</dbReference>
<comment type="cofactor">
    <cofactor evidence="1">
        <name>FMN</name>
        <dbReference type="ChEBI" id="CHEBI:58210"/>
    </cofactor>
</comment>
<sequence length="232" mass="24738">MSSPQTASPLGILNISLRTATVLLLFTLVFTTLMAVVHGATKAPIAASVEAEKLKLIGEVLPAEAYDNDLLKDAVELPATAALGLDQPSQVYRARKAGAPAALVFEAAAPDGYSGRIGLILAVRTDGELLAVRVVAHKETPGLGDYIDPHKDKNKERPWIRQFDRQSLARLPTERWRVQKDGGAFEQRSGATISARAVTNAVARAMHWAAAHQQELFDSAPVSAAGLSGTQL</sequence>
<keyword evidence="1" id="KW-0597">Phosphoprotein</keyword>
<keyword evidence="1" id="KW-1133">Transmembrane helix</keyword>
<dbReference type="AlphaFoldDB" id="A0A656Z7X1"/>
<dbReference type="HAMAP" id="MF_00479">
    <property type="entry name" value="RsxG_RnfG"/>
    <property type="match status" value="1"/>
</dbReference>
<keyword evidence="1" id="KW-1278">Translocase</keyword>
<dbReference type="Proteomes" id="UP000243416">
    <property type="component" value="Unassembled WGS sequence"/>
</dbReference>
<dbReference type="PANTHER" id="PTHR36118">
    <property type="entry name" value="ION-TRANSLOCATING OXIDOREDUCTASE COMPLEX SUBUNIT G"/>
    <property type="match status" value="1"/>
</dbReference>
<comment type="similarity">
    <text evidence="1">Belongs to the RnfG family.</text>
</comment>
<comment type="caution">
    <text evidence="2">The sequence shown here is derived from an EMBL/GenBank/DDBJ whole genome shotgun (WGS) entry which is preliminary data.</text>
</comment>
<keyword evidence="1" id="KW-0288">FMN</keyword>
<keyword evidence="3" id="KW-1185">Reference proteome</keyword>
<name>A0A656Z7X1_9PROT</name>
<protein>
    <recommendedName>
        <fullName evidence="1">Ion-translocating oxidoreductase complex subunit G</fullName>
        <ecNumber evidence="1">7.-.-.-</ecNumber>
    </recommendedName>
    <alternativeName>
        <fullName evidence="1">Rnf electron transport complex subunit G</fullName>
    </alternativeName>
</protein>
<comment type="subunit">
    <text evidence="1">The complex is composed of six subunits: RnfA, RnfB, RnfC, RnfD, RnfE and RnfG.</text>
</comment>
<evidence type="ECO:0000313" key="3">
    <source>
        <dbReference type="Proteomes" id="UP000243416"/>
    </source>
</evidence>
<dbReference type="PIRSF" id="PIRSF006091">
    <property type="entry name" value="E_trnsport_RnfG"/>
    <property type="match status" value="1"/>
</dbReference>
<comment type="subcellular location">
    <subcellularLocation>
        <location evidence="1">Cell inner membrane</location>
        <topology evidence="1">Single-pass membrane protein</topology>
    </subcellularLocation>
</comment>
<dbReference type="GO" id="GO:0022900">
    <property type="term" value="P:electron transport chain"/>
    <property type="evidence" value="ECO:0007669"/>
    <property type="project" value="UniProtKB-UniRule"/>
</dbReference>
<proteinExistence type="inferred from homology"/>
<organism evidence="2 3">
    <name type="scientific">Sterolibacterium denitrificans</name>
    <dbReference type="NCBI Taxonomy" id="157592"/>
    <lineage>
        <taxon>Bacteria</taxon>
        <taxon>Pseudomonadati</taxon>
        <taxon>Pseudomonadota</taxon>
        <taxon>Betaproteobacteria</taxon>
        <taxon>Nitrosomonadales</taxon>
        <taxon>Sterolibacteriaceae</taxon>
        <taxon>Sterolibacterium</taxon>
    </lineage>
</organism>
<dbReference type="OrthoDB" id="9784165at2"/>
<dbReference type="NCBIfam" id="NF002519">
    <property type="entry name" value="PRK01908.1"/>
    <property type="match status" value="1"/>
</dbReference>
<dbReference type="EMBL" id="LFZK01000001">
    <property type="protein sequence ID" value="KYC29153.1"/>
    <property type="molecule type" value="Genomic_DNA"/>
</dbReference>
<comment type="function">
    <text evidence="1">Part of a membrane-bound complex that couples electron transfer with translocation of ions across the membrane.</text>
</comment>
<dbReference type="EC" id="7.-.-.-" evidence="1"/>
<accession>A0A656Z7X1</accession>
<keyword evidence="1" id="KW-0249">Electron transport</keyword>
<gene>
    <name evidence="1" type="primary">rnfG</name>
    <name evidence="2" type="ORF">ACY05_00835</name>
</gene>